<evidence type="ECO:0000259" key="1">
    <source>
        <dbReference type="Pfam" id="PF00535"/>
    </source>
</evidence>
<protein>
    <submittedName>
        <fullName evidence="2">Glycosyltransferase family 2 protein</fullName>
    </submittedName>
</protein>
<organism evidence="2 3">
    <name type="scientific">Paenibacillus sambharensis</name>
    <dbReference type="NCBI Taxonomy" id="1803190"/>
    <lineage>
        <taxon>Bacteria</taxon>
        <taxon>Bacillati</taxon>
        <taxon>Bacillota</taxon>
        <taxon>Bacilli</taxon>
        <taxon>Bacillales</taxon>
        <taxon>Paenibacillaceae</taxon>
        <taxon>Paenibacillus</taxon>
    </lineage>
</organism>
<dbReference type="OrthoDB" id="8936324at2"/>
<feature type="domain" description="Glycosyltransferase 2-like" evidence="1">
    <location>
        <begin position="7"/>
        <end position="173"/>
    </location>
</feature>
<dbReference type="AlphaFoldDB" id="A0A2W1LJF3"/>
<dbReference type="SUPFAM" id="SSF53448">
    <property type="entry name" value="Nucleotide-diphospho-sugar transferases"/>
    <property type="match status" value="1"/>
</dbReference>
<dbReference type="EMBL" id="QKRB01000045">
    <property type="protein sequence ID" value="PZD95132.1"/>
    <property type="molecule type" value="Genomic_DNA"/>
</dbReference>
<evidence type="ECO:0000313" key="2">
    <source>
        <dbReference type="EMBL" id="PZD95132.1"/>
    </source>
</evidence>
<reference evidence="2 3" key="1">
    <citation type="submission" date="2018-06" db="EMBL/GenBank/DDBJ databases">
        <title>Paenibacillus imtechensis sp. nov.</title>
        <authorList>
            <person name="Pinnaka A.K."/>
            <person name="Singh H."/>
            <person name="Kaur M."/>
        </authorList>
    </citation>
    <scope>NUCLEOTIDE SEQUENCE [LARGE SCALE GENOMIC DNA]</scope>
    <source>
        <strain evidence="2 3">SMB1</strain>
    </source>
</reference>
<dbReference type="GO" id="GO:0016740">
    <property type="term" value="F:transferase activity"/>
    <property type="evidence" value="ECO:0007669"/>
    <property type="project" value="UniProtKB-KW"/>
</dbReference>
<accession>A0A2W1LJF3</accession>
<dbReference type="InterPro" id="IPR001173">
    <property type="entry name" value="Glyco_trans_2-like"/>
</dbReference>
<dbReference type="Gene3D" id="3.90.550.10">
    <property type="entry name" value="Spore Coat Polysaccharide Biosynthesis Protein SpsA, Chain A"/>
    <property type="match status" value="1"/>
</dbReference>
<dbReference type="PANTHER" id="PTHR43179">
    <property type="entry name" value="RHAMNOSYLTRANSFERASE WBBL"/>
    <property type="match status" value="1"/>
</dbReference>
<dbReference type="PANTHER" id="PTHR43179:SF7">
    <property type="entry name" value="RHAMNOSYLTRANSFERASE WBBL"/>
    <property type="match status" value="1"/>
</dbReference>
<comment type="caution">
    <text evidence="2">The sequence shown here is derived from an EMBL/GenBank/DDBJ whole genome shotgun (WGS) entry which is preliminary data.</text>
</comment>
<dbReference type="Pfam" id="PF00535">
    <property type="entry name" value="Glycos_transf_2"/>
    <property type="match status" value="1"/>
</dbReference>
<sequence length="250" mass="28001">MGHGLTSIIIPGHNGLQLLQDCVASIRRYTDESVTPYEIIAVDDGSTDGTAAWCAAEQVPFVRLPASHGYPKACNAGLRLASGRNLLLLNNDVTATPRWLQNLLTALHSGSDIGMAGPVTNYASGRQQVDYPFADMDEFQRIAGEVNQSDPGKWEEVQRLVGFCMVIKREVYERAGRLDEQFAPGHYEDDDYCRRVHGLGCRMLMCRDTLVHHTGSASFNRTDRQELQALLERNRKLFIEKWNTDPAQFM</sequence>
<keyword evidence="3" id="KW-1185">Reference proteome</keyword>
<name>A0A2W1LJF3_9BACL</name>
<evidence type="ECO:0000313" key="3">
    <source>
        <dbReference type="Proteomes" id="UP000249522"/>
    </source>
</evidence>
<keyword evidence="2" id="KW-0808">Transferase</keyword>
<dbReference type="RefSeq" id="WP_111147432.1">
    <property type="nucleotide sequence ID" value="NZ_QKRB01000045.1"/>
</dbReference>
<proteinExistence type="predicted"/>
<gene>
    <name evidence="2" type="ORF">DNH61_14700</name>
</gene>
<dbReference type="Proteomes" id="UP000249522">
    <property type="component" value="Unassembled WGS sequence"/>
</dbReference>
<dbReference type="InterPro" id="IPR029044">
    <property type="entry name" value="Nucleotide-diphossugar_trans"/>
</dbReference>